<sequence>MVLQRENNSWQEHYSQSILAYEAAPVDARPPKPYYAPASTKNIIDELDKSYKTYAVQLTVWQAVSKPYSAINQWIIATVDTKILNPLMTRLRAEQSSTIQRIVRELRTLLALSKSTNFLQARRQYKALIEQARNGRVNPDKWYNDWLQAYSQGVEYNIGEIIEPEFKELRRLLSSKGMTPPQPKKSQNQSSEPAHGNNDYRATYNAAIIAPWLDQSLGVYTVIGQKHPLSESTLLDNCGAVHIVNCKDLLEPGSMIYPSTPEFVESGTTSFAIVARGTRIIRKILHGLSGPQTADLILNNVSGGRRIPCEHCITSPLAQLGYMG</sequence>
<feature type="region of interest" description="Disordered" evidence="1">
    <location>
        <begin position="175"/>
        <end position="197"/>
    </location>
</feature>
<name>A0A177A116_9PEZI</name>
<dbReference type="RefSeq" id="XP_024320483.1">
    <property type="nucleotide sequence ID" value="XM_024471955.1"/>
</dbReference>
<dbReference type="Proteomes" id="UP000077154">
    <property type="component" value="Unassembled WGS sequence"/>
</dbReference>
<evidence type="ECO:0000313" key="2">
    <source>
        <dbReference type="EMBL" id="OAF55182.1"/>
    </source>
</evidence>
<proteinExistence type="predicted"/>
<dbReference type="AlphaFoldDB" id="A0A177A116"/>
<reference evidence="2" key="1">
    <citation type="submission" date="2016-03" db="EMBL/GenBank/DDBJ databases">
        <title>Updated assembly of Pseudogymnoascus destructans, the fungus causing white-nose syndrome of bats.</title>
        <authorList>
            <person name="Palmer J.M."/>
            <person name="Drees K.P."/>
            <person name="Foster J.T."/>
            <person name="Lindner D.L."/>
        </authorList>
    </citation>
    <scope>NUCLEOTIDE SEQUENCE [LARGE SCALE GENOMIC DNA]</scope>
    <source>
        <strain evidence="2">20631-21</strain>
    </source>
</reference>
<dbReference type="OrthoDB" id="3564818at2759"/>
<dbReference type="VEuPathDB" id="FungiDB:GMDG_00928"/>
<dbReference type="GeneID" id="36291444"/>
<protein>
    <submittedName>
        <fullName evidence="2">Uncharacterized protein</fullName>
    </submittedName>
</protein>
<dbReference type="EMBL" id="KV441411">
    <property type="protein sequence ID" value="OAF55182.1"/>
    <property type="molecule type" value="Genomic_DNA"/>
</dbReference>
<accession>A0A177A116</accession>
<evidence type="ECO:0000256" key="1">
    <source>
        <dbReference type="SAM" id="MobiDB-lite"/>
    </source>
</evidence>
<organism evidence="2">
    <name type="scientific">Pseudogymnoascus destructans</name>
    <dbReference type="NCBI Taxonomy" id="655981"/>
    <lineage>
        <taxon>Eukaryota</taxon>
        <taxon>Fungi</taxon>
        <taxon>Dikarya</taxon>
        <taxon>Ascomycota</taxon>
        <taxon>Pezizomycotina</taxon>
        <taxon>Leotiomycetes</taxon>
        <taxon>Thelebolales</taxon>
        <taxon>Thelebolaceae</taxon>
        <taxon>Pseudogymnoascus</taxon>
    </lineage>
</organism>
<gene>
    <name evidence="2" type="ORF">VC83_08403</name>
</gene>
<dbReference type="eggNOG" id="KOG0017">
    <property type="taxonomic scope" value="Eukaryota"/>
</dbReference>